<dbReference type="InterPro" id="IPR006700">
    <property type="entry name" value="RsmE"/>
</dbReference>
<evidence type="ECO:0000256" key="11">
    <source>
        <dbReference type="ARBA" id="ARBA00047944"/>
    </source>
</evidence>
<dbReference type="RefSeq" id="WP_184101646.1">
    <property type="nucleotide sequence ID" value="NZ_JACHHN010000005.1"/>
</dbReference>
<evidence type="ECO:0000256" key="2">
    <source>
        <dbReference type="ARBA" id="ARBA00005528"/>
    </source>
</evidence>
<keyword evidence="8 12" id="KW-0808">Transferase</keyword>
<dbReference type="PANTHER" id="PTHR30027:SF3">
    <property type="entry name" value="16S RRNA (URACIL(1498)-N(3))-METHYLTRANSFERASE"/>
    <property type="match status" value="1"/>
</dbReference>
<dbReference type="AlphaFoldDB" id="A0A840RHK3"/>
<evidence type="ECO:0000259" key="14">
    <source>
        <dbReference type="Pfam" id="PF20260"/>
    </source>
</evidence>
<protein>
    <recommendedName>
        <fullName evidence="4 12">Ribosomal RNA small subunit methyltransferase E</fullName>
        <ecNumber evidence="3 12">2.1.1.193</ecNumber>
    </recommendedName>
</protein>
<keyword evidence="6 12" id="KW-0698">rRNA processing</keyword>
<evidence type="ECO:0000256" key="4">
    <source>
        <dbReference type="ARBA" id="ARBA00013673"/>
    </source>
</evidence>
<dbReference type="EC" id="2.1.1.193" evidence="3 12"/>
<comment type="similarity">
    <text evidence="2 12">Belongs to the RNA methyltransferase RsmE family.</text>
</comment>
<evidence type="ECO:0000256" key="1">
    <source>
        <dbReference type="ARBA" id="ARBA00004496"/>
    </source>
</evidence>
<dbReference type="InterPro" id="IPR046886">
    <property type="entry name" value="RsmE_MTase_dom"/>
</dbReference>
<dbReference type="CDD" id="cd18084">
    <property type="entry name" value="RsmE-like"/>
    <property type="match status" value="1"/>
</dbReference>
<dbReference type="Pfam" id="PF20260">
    <property type="entry name" value="PUA_4"/>
    <property type="match status" value="1"/>
</dbReference>
<dbReference type="InterPro" id="IPR046887">
    <property type="entry name" value="RsmE_PUA-like"/>
</dbReference>
<evidence type="ECO:0000256" key="6">
    <source>
        <dbReference type="ARBA" id="ARBA00022552"/>
    </source>
</evidence>
<feature type="domain" description="Ribosomal RNA small subunit methyltransferase E methyltransferase" evidence="13">
    <location>
        <begin position="72"/>
        <end position="234"/>
    </location>
</feature>
<dbReference type="NCBIfam" id="TIGR00046">
    <property type="entry name" value="RsmE family RNA methyltransferase"/>
    <property type="match status" value="1"/>
</dbReference>
<keyword evidence="5 12" id="KW-0963">Cytoplasm</keyword>
<organism evidence="15 16">
    <name type="scientific">Silvimonas terrae</name>
    <dbReference type="NCBI Taxonomy" id="300266"/>
    <lineage>
        <taxon>Bacteria</taxon>
        <taxon>Pseudomonadati</taxon>
        <taxon>Pseudomonadota</taxon>
        <taxon>Betaproteobacteria</taxon>
        <taxon>Neisseriales</taxon>
        <taxon>Chitinibacteraceae</taxon>
        <taxon>Silvimonas</taxon>
    </lineage>
</organism>
<evidence type="ECO:0000256" key="8">
    <source>
        <dbReference type="ARBA" id="ARBA00022679"/>
    </source>
</evidence>
<comment type="caution">
    <text evidence="15">The sequence shown here is derived from an EMBL/GenBank/DDBJ whole genome shotgun (WGS) entry which is preliminary data.</text>
</comment>
<dbReference type="InterPro" id="IPR029028">
    <property type="entry name" value="Alpha/beta_knot_MTases"/>
</dbReference>
<keyword evidence="16" id="KW-1185">Reference proteome</keyword>
<name>A0A840RHK3_9NEIS</name>
<dbReference type="InterPro" id="IPR015947">
    <property type="entry name" value="PUA-like_sf"/>
</dbReference>
<evidence type="ECO:0000256" key="3">
    <source>
        <dbReference type="ARBA" id="ARBA00012328"/>
    </source>
</evidence>
<comment type="function">
    <text evidence="10 12">Specifically methylates the N3 position of the uracil ring of uridine 1498 (m3U1498) in 16S rRNA. Acts on the fully assembled 30S ribosomal subunit.</text>
</comment>
<comment type="catalytic activity">
    <reaction evidence="11 12">
        <text>uridine(1498) in 16S rRNA + S-adenosyl-L-methionine = N(3)-methyluridine(1498) in 16S rRNA + S-adenosyl-L-homocysteine + H(+)</text>
        <dbReference type="Rhea" id="RHEA:42920"/>
        <dbReference type="Rhea" id="RHEA-COMP:10283"/>
        <dbReference type="Rhea" id="RHEA-COMP:10284"/>
        <dbReference type="ChEBI" id="CHEBI:15378"/>
        <dbReference type="ChEBI" id="CHEBI:57856"/>
        <dbReference type="ChEBI" id="CHEBI:59789"/>
        <dbReference type="ChEBI" id="CHEBI:65315"/>
        <dbReference type="ChEBI" id="CHEBI:74502"/>
        <dbReference type="EC" id="2.1.1.193"/>
    </reaction>
</comment>
<evidence type="ECO:0000256" key="9">
    <source>
        <dbReference type="ARBA" id="ARBA00022691"/>
    </source>
</evidence>
<dbReference type="GO" id="GO:0070475">
    <property type="term" value="P:rRNA base methylation"/>
    <property type="evidence" value="ECO:0007669"/>
    <property type="project" value="TreeGrafter"/>
</dbReference>
<dbReference type="SUPFAM" id="SSF88697">
    <property type="entry name" value="PUA domain-like"/>
    <property type="match status" value="1"/>
</dbReference>
<dbReference type="NCBIfam" id="NF008692">
    <property type="entry name" value="PRK11713.1-5"/>
    <property type="match status" value="1"/>
</dbReference>
<accession>A0A840RHK3</accession>
<evidence type="ECO:0000313" key="16">
    <source>
        <dbReference type="Proteomes" id="UP000543030"/>
    </source>
</evidence>
<evidence type="ECO:0000256" key="12">
    <source>
        <dbReference type="PIRNR" id="PIRNR015601"/>
    </source>
</evidence>
<keyword evidence="9 12" id="KW-0949">S-adenosyl-L-methionine</keyword>
<keyword evidence="7 12" id="KW-0489">Methyltransferase</keyword>
<dbReference type="InterPro" id="IPR029026">
    <property type="entry name" value="tRNA_m1G_MTases_N"/>
</dbReference>
<dbReference type="GO" id="GO:0070042">
    <property type="term" value="F:rRNA (uridine-N3-)-methyltransferase activity"/>
    <property type="evidence" value="ECO:0007669"/>
    <property type="project" value="TreeGrafter"/>
</dbReference>
<dbReference type="EMBL" id="JACHHN010000005">
    <property type="protein sequence ID" value="MBB5192054.1"/>
    <property type="molecule type" value="Genomic_DNA"/>
</dbReference>
<evidence type="ECO:0000256" key="5">
    <source>
        <dbReference type="ARBA" id="ARBA00022490"/>
    </source>
</evidence>
<dbReference type="Gene3D" id="3.40.1280.10">
    <property type="match status" value="1"/>
</dbReference>
<dbReference type="Gene3D" id="2.40.240.20">
    <property type="entry name" value="Hypothetical PUA domain-like, domain 1"/>
    <property type="match status" value="1"/>
</dbReference>
<dbReference type="PIRSF" id="PIRSF015601">
    <property type="entry name" value="MTase_slr0722"/>
    <property type="match status" value="1"/>
</dbReference>
<dbReference type="PANTHER" id="PTHR30027">
    <property type="entry name" value="RIBOSOMAL RNA SMALL SUBUNIT METHYLTRANSFERASE E"/>
    <property type="match status" value="1"/>
</dbReference>
<proteinExistence type="inferred from homology"/>
<dbReference type="Proteomes" id="UP000543030">
    <property type="component" value="Unassembled WGS sequence"/>
</dbReference>
<feature type="domain" description="Ribosomal RNA small subunit methyltransferase E PUA-like" evidence="14">
    <location>
        <begin position="23"/>
        <end position="63"/>
    </location>
</feature>
<evidence type="ECO:0000256" key="7">
    <source>
        <dbReference type="ARBA" id="ARBA00022603"/>
    </source>
</evidence>
<dbReference type="GO" id="GO:0005737">
    <property type="term" value="C:cytoplasm"/>
    <property type="evidence" value="ECO:0007669"/>
    <property type="project" value="UniProtKB-SubCell"/>
</dbReference>
<sequence length="240" mass="25616">MPRFFVDHALSVDNAFNLPEGPARHVQVLRMQPGETITLFNGEGGEYEARITLMGKRDVAVIVIGYTPEDRESPLRTILIQAVSAAERMDYTIQKATELGVTKIWPVHGAYSQQRLSGERAQKRLAHWQGVAQSACEQSGRTRIPQILPVTTLADALAAAPKDATRLLLAPGAATRLAALPAPQTQVVLLVGPEGGLSDGEENAARAVGFEAVVLGPRILRTETAGPAVLAVLQALFGDG</sequence>
<gene>
    <name evidence="15" type="ORF">HNQ50_002791</name>
</gene>
<reference evidence="15 16" key="1">
    <citation type="submission" date="2020-08" db="EMBL/GenBank/DDBJ databases">
        <title>Genomic Encyclopedia of Type Strains, Phase IV (KMG-IV): sequencing the most valuable type-strain genomes for metagenomic binning, comparative biology and taxonomic classification.</title>
        <authorList>
            <person name="Goeker M."/>
        </authorList>
    </citation>
    <scope>NUCLEOTIDE SEQUENCE [LARGE SCALE GENOMIC DNA]</scope>
    <source>
        <strain evidence="15 16">DSM 18233</strain>
    </source>
</reference>
<comment type="subcellular location">
    <subcellularLocation>
        <location evidence="1 12">Cytoplasm</location>
    </subcellularLocation>
</comment>
<evidence type="ECO:0000259" key="13">
    <source>
        <dbReference type="Pfam" id="PF04452"/>
    </source>
</evidence>
<dbReference type="Pfam" id="PF04452">
    <property type="entry name" value="Methyltrans_RNA"/>
    <property type="match status" value="1"/>
</dbReference>
<evidence type="ECO:0000256" key="10">
    <source>
        <dbReference type="ARBA" id="ARBA00025699"/>
    </source>
</evidence>
<evidence type="ECO:0000313" key="15">
    <source>
        <dbReference type="EMBL" id="MBB5192054.1"/>
    </source>
</evidence>
<dbReference type="SUPFAM" id="SSF75217">
    <property type="entry name" value="alpha/beta knot"/>
    <property type="match status" value="1"/>
</dbReference>